<evidence type="ECO:0000313" key="2">
    <source>
        <dbReference type="EMBL" id="KAF5880031.1"/>
    </source>
</evidence>
<gene>
    <name evidence="2" type="ORF">DAT39_023467</name>
</gene>
<accession>A0A8J4TKY8</accession>
<dbReference type="OrthoDB" id="8964969at2759"/>
<comment type="caution">
    <text evidence="2">The sequence shown here is derived from an EMBL/GenBank/DDBJ whole genome shotgun (WGS) entry which is preliminary data.</text>
</comment>
<reference evidence="2" key="1">
    <citation type="submission" date="2020-07" db="EMBL/GenBank/DDBJ databases">
        <title>Clarias magur genome sequencing, assembly and annotation.</title>
        <authorList>
            <person name="Kushwaha B."/>
            <person name="Kumar R."/>
            <person name="Das P."/>
            <person name="Joshi C.G."/>
            <person name="Kumar D."/>
            <person name="Nagpure N.S."/>
            <person name="Pandey M."/>
            <person name="Agarwal S."/>
            <person name="Srivastava S."/>
            <person name="Singh M."/>
            <person name="Sahoo L."/>
            <person name="Jayasankar P."/>
            <person name="Meher P.K."/>
            <person name="Koringa P.G."/>
            <person name="Iquebal M.A."/>
            <person name="Das S.P."/>
            <person name="Bit A."/>
            <person name="Patnaik S."/>
            <person name="Patel N."/>
            <person name="Shah T.M."/>
            <person name="Hinsu A."/>
            <person name="Jena J.K."/>
        </authorList>
    </citation>
    <scope>NUCLEOTIDE SEQUENCE</scope>
    <source>
        <strain evidence="2">CIFAMagur01</strain>
        <tissue evidence="2">Testis</tissue>
    </source>
</reference>
<name>A0A8J4TKY8_CLAMG</name>
<feature type="region of interest" description="Disordered" evidence="1">
    <location>
        <begin position="129"/>
        <end position="174"/>
    </location>
</feature>
<feature type="compositionally biased region" description="Basic and acidic residues" evidence="1">
    <location>
        <begin position="137"/>
        <end position="146"/>
    </location>
</feature>
<sequence>VEQHKTQRYFGQAAVPLKSDEYAWFERYIELREYVDGGSEASTFFHSSSGGVLLKLGEYFKKAWEGIEEWHPVSICCAKRQLGSKTYKKVATFMCHDEHTAKQFYQANEPVEEILRSRYLSTLAVSTYAAKKKSKESKKASRHDVESVSTSGEESKEEEVLESSSPEEPMRKKK</sequence>
<organism evidence="2 3">
    <name type="scientific">Clarias magur</name>
    <name type="common">Asian catfish</name>
    <name type="synonym">Macropteronotus magur</name>
    <dbReference type="NCBI Taxonomy" id="1594786"/>
    <lineage>
        <taxon>Eukaryota</taxon>
        <taxon>Metazoa</taxon>
        <taxon>Chordata</taxon>
        <taxon>Craniata</taxon>
        <taxon>Vertebrata</taxon>
        <taxon>Euteleostomi</taxon>
        <taxon>Actinopterygii</taxon>
        <taxon>Neopterygii</taxon>
        <taxon>Teleostei</taxon>
        <taxon>Ostariophysi</taxon>
        <taxon>Siluriformes</taxon>
        <taxon>Clariidae</taxon>
        <taxon>Clarias</taxon>
    </lineage>
</organism>
<evidence type="ECO:0000313" key="3">
    <source>
        <dbReference type="Proteomes" id="UP000727407"/>
    </source>
</evidence>
<dbReference type="Proteomes" id="UP000727407">
    <property type="component" value="Unassembled WGS sequence"/>
</dbReference>
<feature type="non-terminal residue" evidence="2">
    <location>
        <position position="1"/>
    </location>
</feature>
<protein>
    <submittedName>
        <fullName evidence="2">Uncharacterized protein</fullName>
    </submittedName>
</protein>
<keyword evidence="3" id="KW-1185">Reference proteome</keyword>
<dbReference type="AlphaFoldDB" id="A0A8J4TKY8"/>
<feature type="non-terminal residue" evidence="2">
    <location>
        <position position="174"/>
    </location>
</feature>
<dbReference type="EMBL" id="QNUK01001805">
    <property type="protein sequence ID" value="KAF5880031.1"/>
    <property type="molecule type" value="Genomic_DNA"/>
</dbReference>
<evidence type="ECO:0000256" key="1">
    <source>
        <dbReference type="SAM" id="MobiDB-lite"/>
    </source>
</evidence>
<proteinExistence type="predicted"/>